<evidence type="ECO:0000313" key="6">
    <source>
        <dbReference type="Proteomes" id="UP000569951"/>
    </source>
</evidence>
<dbReference type="PROSITE" id="PS00211">
    <property type="entry name" value="ABC_TRANSPORTER_1"/>
    <property type="match status" value="2"/>
</dbReference>
<proteinExistence type="predicted"/>
<gene>
    <name evidence="5" type="ORF">HNR42_000076</name>
</gene>
<protein>
    <submittedName>
        <fullName evidence="5">ATP-binding cassette subfamily F protein 3</fullName>
    </submittedName>
</protein>
<dbReference type="PANTHER" id="PTHR19211">
    <property type="entry name" value="ATP-BINDING TRANSPORT PROTEIN-RELATED"/>
    <property type="match status" value="1"/>
</dbReference>
<name>A0A841HVH3_9DEIO</name>
<keyword evidence="3 5" id="KW-0067">ATP-binding</keyword>
<dbReference type="InterPro" id="IPR003593">
    <property type="entry name" value="AAA+_ATPase"/>
</dbReference>
<comment type="caution">
    <text evidence="5">The sequence shown here is derived from an EMBL/GenBank/DDBJ whole genome shotgun (WGS) entry which is preliminary data.</text>
</comment>
<dbReference type="PROSITE" id="PS50893">
    <property type="entry name" value="ABC_TRANSPORTER_2"/>
    <property type="match status" value="2"/>
</dbReference>
<dbReference type="SMART" id="SM00382">
    <property type="entry name" value="AAA"/>
    <property type="match status" value="2"/>
</dbReference>
<evidence type="ECO:0000256" key="1">
    <source>
        <dbReference type="ARBA" id="ARBA00022737"/>
    </source>
</evidence>
<keyword evidence="6" id="KW-1185">Reference proteome</keyword>
<dbReference type="Gene3D" id="3.40.50.300">
    <property type="entry name" value="P-loop containing nucleotide triphosphate hydrolases"/>
    <property type="match status" value="2"/>
</dbReference>
<dbReference type="FunFam" id="3.40.50.300:FF:000011">
    <property type="entry name" value="Putative ABC transporter ATP-binding component"/>
    <property type="match status" value="1"/>
</dbReference>
<evidence type="ECO:0000256" key="3">
    <source>
        <dbReference type="ARBA" id="ARBA00022840"/>
    </source>
</evidence>
<feature type="domain" description="ABC transporter" evidence="4">
    <location>
        <begin position="5"/>
        <end position="256"/>
    </location>
</feature>
<dbReference type="PANTHER" id="PTHR19211:SF14">
    <property type="entry name" value="ATP-BINDING CASSETTE SUB-FAMILY F MEMBER 1"/>
    <property type="match status" value="1"/>
</dbReference>
<reference evidence="5 6" key="1">
    <citation type="submission" date="2020-08" db="EMBL/GenBank/DDBJ databases">
        <title>Genomic Encyclopedia of Type Strains, Phase IV (KMG-IV): sequencing the most valuable type-strain genomes for metagenomic binning, comparative biology and taxonomic classification.</title>
        <authorList>
            <person name="Goeker M."/>
        </authorList>
    </citation>
    <scope>NUCLEOTIDE SEQUENCE [LARGE SCALE GENOMIC DNA]</scope>
    <source>
        <strain evidence="5 6">DSM 21458</strain>
    </source>
</reference>
<accession>A0A841HVH3</accession>
<organism evidence="5 6">
    <name type="scientific">Deinobacterium chartae</name>
    <dbReference type="NCBI Taxonomy" id="521158"/>
    <lineage>
        <taxon>Bacteria</taxon>
        <taxon>Thermotogati</taxon>
        <taxon>Deinococcota</taxon>
        <taxon>Deinococci</taxon>
        <taxon>Deinococcales</taxon>
        <taxon>Deinococcaceae</taxon>
        <taxon>Deinobacterium</taxon>
    </lineage>
</organism>
<dbReference type="InterPro" id="IPR017871">
    <property type="entry name" value="ABC_transporter-like_CS"/>
</dbReference>
<dbReference type="InterPro" id="IPR027417">
    <property type="entry name" value="P-loop_NTPase"/>
</dbReference>
<evidence type="ECO:0000259" key="4">
    <source>
        <dbReference type="PROSITE" id="PS50893"/>
    </source>
</evidence>
<dbReference type="EMBL" id="JACHHG010000001">
    <property type="protein sequence ID" value="MBB6096664.1"/>
    <property type="molecule type" value="Genomic_DNA"/>
</dbReference>
<dbReference type="InterPro" id="IPR050611">
    <property type="entry name" value="ABCF"/>
</dbReference>
<dbReference type="InterPro" id="IPR003439">
    <property type="entry name" value="ABC_transporter-like_ATP-bd"/>
</dbReference>
<dbReference type="GO" id="GO:0005524">
    <property type="term" value="F:ATP binding"/>
    <property type="evidence" value="ECO:0007669"/>
    <property type="project" value="UniProtKB-KW"/>
</dbReference>
<dbReference type="Pfam" id="PF00005">
    <property type="entry name" value="ABC_tran"/>
    <property type="match status" value="2"/>
</dbReference>
<keyword evidence="1" id="KW-0677">Repeat</keyword>
<sequence>MRTLLALEHAHLARGERTVLAGVSLSVAEGERVALLGRNGAGKTTLLEILAGAIPLEEGSLWRAEGLRIGRLDQHPQMPPGVRVSALVAAANPFLPLEADLRALERALEARPDDAALLERWSELHARLEAEGAYAWHAEAGIALGVLELSDFAERDAATLSGGERTRLALLLALLARPDLLLLDEPTNHLDIRMREWLEAQLLAARSAVVLTSHDRTLLDRVAVRSLWLEDGHAREYRGGYSKARAQRSIERRSLERASRLASREAERLEQAAEREGVWGRHADALRSRRRHLEVPEAPARERRARVRLSSGDARSRLLLQARSLHVAFGERTVLRDVALKIRQGDRIALIAPNGAGKTTLLRVLLGELYSDHPEAEVRYEAGVSSAYLDQTYHGLVSDRPLLAQFEERYGAARARALLGRAGFRPDQWARPPEALSGGERSRAGLALISALRADLLLLDEPTNHLDVEALEALEEALLAYEGAALIVTHDRSFARAVANRFWTLEGGQLIERESLNARQTVDPARNLRGDPQQVRVAPPTPRQRMQAAEVRLQEIDHLLTPYRAAPLPLREEARLRAEAHRLRARLGELYAEVYGAETFDLEVTQRPLRVRVLREDEAALLWARGAAECPHLRWDGRALHWSSAEGERWFRRTLLEGALQVLFERLDVRVVCLPGGETVTLEDYLTRLGYPH</sequence>
<dbReference type="RefSeq" id="WP_183983365.1">
    <property type="nucleotide sequence ID" value="NZ_JACHHG010000001.1"/>
</dbReference>
<dbReference type="SUPFAM" id="SSF52540">
    <property type="entry name" value="P-loop containing nucleoside triphosphate hydrolases"/>
    <property type="match status" value="2"/>
</dbReference>
<dbReference type="Proteomes" id="UP000569951">
    <property type="component" value="Unassembled WGS sequence"/>
</dbReference>
<keyword evidence="2" id="KW-0547">Nucleotide-binding</keyword>
<feature type="domain" description="ABC transporter" evidence="4">
    <location>
        <begin position="320"/>
        <end position="532"/>
    </location>
</feature>
<evidence type="ECO:0000313" key="5">
    <source>
        <dbReference type="EMBL" id="MBB6096664.1"/>
    </source>
</evidence>
<dbReference type="GO" id="GO:0016887">
    <property type="term" value="F:ATP hydrolysis activity"/>
    <property type="evidence" value="ECO:0007669"/>
    <property type="project" value="InterPro"/>
</dbReference>
<evidence type="ECO:0000256" key="2">
    <source>
        <dbReference type="ARBA" id="ARBA00022741"/>
    </source>
</evidence>
<dbReference type="AlphaFoldDB" id="A0A841HVH3"/>